<dbReference type="PANTHER" id="PTHR33919">
    <property type="entry name" value="OS09G0127700 PROTEIN"/>
    <property type="match status" value="1"/>
</dbReference>
<proteinExistence type="predicted"/>
<keyword evidence="2" id="KW-1185">Reference proteome</keyword>
<accession>A0A835MSG5</accession>
<dbReference type="PANTHER" id="PTHR33919:SF18">
    <property type="match status" value="1"/>
</dbReference>
<dbReference type="AlphaFoldDB" id="A0A835MSG5"/>
<dbReference type="Proteomes" id="UP000657918">
    <property type="component" value="Unassembled WGS sequence"/>
</dbReference>
<gene>
    <name evidence="1" type="ORF">SADUNF_Sadunf12G0085800</name>
</gene>
<organism evidence="1 2">
    <name type="scientific">Salix dunnii</name>
    <dbReference type="NCBI Taxonomy" id="1413687"/>
    <lineage>
        <taxon>Eukaryota</taxon>
        <taxon>Viridiplantae</taxon>
        <taxon>Streptophyta</taxon>
        <taxon>Embryophyta</taxon>
        <taxon>Tracheophyta</taxon>
        <taxon>Spermatophyta</taxon>
        <taxon>Magnoliopsida</taxon>
        <taxon>eudicotyledons</taxon>
        <taxon>Gunneridae</taxon>
        <taxon>Pentapetalae</taxon>
        <taxon>rosids</taxon>
        <taxon>fabids</taxon>
        <taxon>Malpighiales</taxon>
        <taxon>Salicaceae</taxon>
        <taxon>Saliceae</taxon>
        <taxon>Salix</taxon>
    </lineage>
</organism>
<reference evidence="1 2" key="1">
    <citation type="submission" date="2020-10" db="EMBL/GenBank/DDBJ databases">
        <title>Plant Genome Project.</title>
        <authorList>
            <person name="Zhang R.-G."/>
        </authorList>
    </citation>
    <scope>NUCLEOTIDE SEQUENCE [LARGE SCALE GENOMIC DNA]</scope>
    <source>
        <strain evidence="1">FAFU-HL-1</strain>
        <tissue evidence="1">Leaf</tissue>
    </source>
</reference>
<comment type="caution">
    <text evidence="1">The sequence shown here is derived from an EMBL/GenBank/DDBJ whole genome shotgun (WGS) entry which is preliminary data.</text>
</comment>
<dbReference type="OrthoDB" id="2013913at2759"/>
<name>A0A835MSG5_9ROSI</name>
<protein>
    <submittedName>
        <fullName evidence="1">Uncharacterized protein</fullName>
    </submittedName>
</protein>
<evidence type="ECO:0000313" key="2">
    <source>
        <dbReference type="Proteomes" id="UP000657918"/>
    </source>
</evidence>
<dbReference type="EMBL" id="JADGMS010000012">
    <property type="protein sequence ID" value="KAF9671796.1"/>
    <property type="molecule type" value="Genomic_DNA"/>
</dbReference>
<evidence type="ECO:0000313" key="1">
    <source>
        <dbReference type="EMBL" id="KAF9671796.1"/>
    </source>
</evidence>
<sequence length="69" mass="7977">MAFRSTILLYAPNFRVKKKLRETIPVVLLDEVVDDCKKLIEKSFNRKAAHVQEFESGVQYLPNPICKVV</sequence>